<keyword evidence="1" id="KW-0106">Calcium</keyword>
<accession>A0A226DD43</accession>
<dbReference type="AlphaFoldDB" id="A0A226DD43"/>
<dbReference type="GO" id="GO:0005509">
    <property type="term" value="F:calcium ion binding"/>
    <property type="evidence" value="ECO:0007669"/>
    <property type="project" value="InterPro"/>
</dbReference>
<evidence type="ECO:0000256" key="1">
    <source>
        <dbReference type="ARBA" id="ARBA00022837"/>
    </source>
</evidence>
<dbReference type="InterPro" id="IPR002048">
    <property type="entry name" value="EF_hand_dom"/>
</dbReference>
<dbReference type="Proteomes" id="UP000198287">
    <property type="component" value="Unassembled WGS sequence"/>
</dbReference>
<evidence type="ECO:0000259" key="2">
    <source>
        <dbReference type="PROSITE" id="PS50222"/>
    </source>
</evidence>
<dbReference type="PROSITE" id="PS00018">
    <property type="entry name" value="EF_HAND_1"/>
    <property type="match status" value="1"/>
</dbReference>
<reference evidence="3 4" key="1">
    <citation type="submission" date="2015-12" db="EMBL/GenBank/DDBJ databases">
        <title>The genome of Folsomia candida.</title>
        <authorList>
            <person name="Faddeeva A."/>
            <person name="Derks M.F."/>
            <person name="Anvar Y."/>
            <person name="Smit S."/>
            <person name="Van Straalen N."/>
            <person name="Roelofs D."/>
        </authorList>
    </citation>
    <scope>NUCLEOTIDE SEQUENCE [LARGE SCALE GENOMIC DNA]</scope>
    <source>
        <strain evidence="3 4">VU population</strain>
        <tissue evidence="3">Whole body</tissue>
    </source>
</reference>
<feature type="domain" description="EF-hand" evidence="2">
    <location>
        <begin position="50"/>
        <end position="85"/>
    </location>
</feature>
<keyword evidence="4" id="KW-1185">Reference proteome</keyword>
<dbReference type="PROSITE" id="PS50222">
    <property type="entry name" value="EF_HAND_2"/>
    <property type="match status" value="1"/>
</dbReference>
<protein>
    <recommendedName>
        <fullName evidence="2">EF-hand domain-containing protein</fullName>
    </recommendedName>
</protein>
<sequence length="304" mass="34945">MSPDLAEFLQLLGYKCSPEQLKEYQKLYRETFHGRIPLELIVSGMAVLNKGSELLRLLITAADSDKDRFIDEHEFAEIVQVLMVHGPEFVRVDYKNFVKEADTNKDGKIVKCEDRQCCPTPRSSYFKLLKQFLPAPICLTQNDGLLISDNSDEINEFTSLFLRLALDDSNLKVGGINEVPFDICCPSLKDLISARTCDLCGIYHATKKSLVVHRSMCKKSHTTKPAVQPAPADNTRLVRPQRLAARRQKEKMVVWTSRLNDEHCDWFDENEIDFDQEFETQPGENVMPLIHLDDYMQNVWENDE</sequence>
<proteinExistence type="predicted"/>
<dbReference type="InterPro" id="IPR011992">
    <property type="entry name" value="EF-hand-dom_pair"/>
</dbReference>
<gene>
    <name evidence="3" type="ORF">Fcan01_22393</name>
</gene>
<evidence type="ECO:0000313" key="4">
    <source>
        <dbReference type="Proteomes" id="UP000198287"/>
    </source>
</evidence>
<organism evidence="3 4">
    <name type="scientific">Folsomia candida</name>
    <name type="common">Springtail</name>
    <dbReference type="NCBI Taxonomy" id="158441"/>
    <lineage>
        <taxon>Eukaryota</taxon>
        <taxon>Metazoa</taxon>
        <taxon>Ecdysozoa</taxon>
        <taxon>Arthropoda</taxon>
        <taxon>Hexapoda</taxon>
        <taxon>Collembola</taxon>
        <taxon>Entomobryomorpha</taxon>
        <taxon>Isotomoidea</taxon>
        <taxon>Isotomidae</taxon>
        <taxon>Proisotominae</taxon>
        <taxon>Folsomia</taxon>
    </lineage>
</organism>
<evidence type="ECO:0000313" key="3">
    <source>
        <dbReference type="EMBL" id="OXA42868.1"/>
    </source>
</evidence>
<dbReference type="Gene3D" id="1.10.238.10">
    <property type="entry name" value="EF-hand"/>
    <property type="match status" value="1"/>
</dbReference>
<dbReference type="OrthoDB" id="7698126at2759"/>
<name>A0A226DD43_FOLCA</name>
<dbReference type="InterPro" id="IPR018247">
    <property type="entry name" value="EF_Hand_1_Ca_BS"/>
</dbReference>
<dbReference type="SUPFAM" id="SSF47473">
    <property type="entry name" value="EF-hand"/>
    <property type="match status" value="1"/>
</dbReference>
<dbReference type="STRING" id="158441.A0A226DD43"/>
<dbReference type="EMBL" id="LNIX01000024">
    <property type="protein sequence ID" value="OXA42868.1"/>
    <property type="molecule type" value="Genomic_DNA"/>
</dbReference>
<comment type="caution">
    <text evidence="3">The sequence shown here is derived from an EMBL/GenBank/DDBJ whole genome shotgun (WGS) entry which is preliminary data.</text>
</comment>